<dbReference type="OrthoDB" id="5771238at2"/>
<proteinExistence type="predicted"/>
<accession>A0A4T0UJ34</accession>
<evidence type="ECO:0000313" key="1">
    <source>
        <dbReference type="EMBL" id="TIC78548.1"/>
    </source>
</evidence>
<dbReference type="Proteomes" id="UP000308891">
    <property type="component" value="Unassembled WGS sequence"/>
</dbReference>
<organism evidence="1 2">
    <name type="scientific">Crenobacter intestini</name>
    <dbReference type="NCBI Taxonomy" id="2563443"/>
    <lineage>
        <taxon>Bacteria</taxon>
        <taxon>Pseudomonadati</taxon>
        <taxon>Pseudomonadota</taxon>
        <taxon>Betaproteobacteria</taxon>
        <taxon>Neisseriales</taxon>
        <taxon>Neisseriaceae</taxon>
        <taxon>Crenobacter</taxon>
    </lineage>
</organism>
<dbReference type="EMBL" id="STGJ01000025">
    <property type="protein sequence ID" value="TIC78548.1"/>
    <property type="molecule type" value="Genomic_DNA"/>
</dbReference>
<dbReference type="AlphaFoldDB" id="A0A4T0UJ34"/>
<gene>
    <name evidence="1" type="ORF">E5K04_15640</name>
</gene>
<name>A0A4T0UJ34_9NEIS</name>
<evidence type="ECO:0000313" key="2">
    <source>
        <dbReference type="Proteomes" id="UP000308891"/>
    </source>
</evidence>
<reference evidence="1 2" key="1">
    <citation type="submission" date="2019-04" db="EMBL/GenBank/DDBJ databases">
        <title>Crenobacter sp. nov.</title>
        <authorList>
            <person name="Shi S."/>
        </authorList>
    </citation>
    <scope>NUCLEOTIDE SEQUENCE [LARGE SCALE GENOMIC DNA]</scope>
    <source>
        <strain evidence="1 2">GY 70310</strain>
    </source>
</reference>
<sequence>MSRLDAAIRFRLERCRFFGLEAQLRSTKTLPPAGVMCSESVFVSMFFSTECMRHRHLNHQRYTLAAIDDLIARGRWDDWAALREAVLVDPIPMFDKIKRVCQP</sequence>
<comment type="caution">
    <text evidence="1">The sequence shown here is derived from an EMBL/GenBank/DDBJ whole genome shotgun (WGS) entry which is preliminary data.</text>
</comment>
<dbReference type="RefSeq" id="WP_136555786.1">
    <property type="nucleotide sequence ID" value="NZ_STGJ01000025.1"/>
</dbReference>
<protein>
    <submittedName>
        <fullName evidence="1">Uncharacterized protein</fullName>
    </submittedName>
</protein>
<keyword evidence="2" id="KW-1185">Reference proteome</keyword>